<dbReference type="KEGG" id="htq:FRZ44_47320"/>
<accession>A0A5J6MPZ9</accession>
<sequence length="74" mass="7890">MPAPSHPDGTVDRAIPLPALPQKLGEGIQAAYAIALPARECQRSFEEISVAAVSGIRARMKSRNTSRSEVMSSL</sequence>
<dbReference type="EMBL" id="CP042906">
    <property type="protein sequence ID" value="QEX19419.1"/>
    <property type="molecule type" value="Genomic_DNA"/>
</dbReference>
<evidence type="ECO:0000313" key="2">
    <source>
        <dbReference type="Proteomes" id="UP000326202"/>
    </source>
</evidence>
<proteinExistence type="predicted"/>
<name>A0A5J6MPZ9_9PROT</name>
<evidence type="ECO:0000313" key="1">
    <source>
        <dbReference type="EMBL" id="QEX19419.1"/>
    </source>
</evidence>
<keyword evidence="2" id="KW-1185">Reference proteome</keyword>
<dbReference type="Proteomes" id="UP000326202">
    <property type="component" value="Chromosome"/>
</dbReference>
<organism evidence="1 2">
    <name type="scientific">Hypericibacter terrae</name>
    <dbReference type="NCBI Taxonomy" id="2602015"/>
    <lineage>
        <taxon>Bacteria</taxon>
        <taxon>Pseudomonadati</taxon>
        <taxon>Pseudomonadota</taxon>
        <taxon>Alphaproteobacteria</taxon>
        <taxon>Rhodospirillales</taxon>
        <taxon>Dongiaceae</taxon>
        <taxon>Hypericibacter</taxon>
    </lineage>
</organism>
<gene>
    <name evidence="1" type="ORF">FRZ44_47320</name>
</gene>
<reference evidence="1 2" key="1">
    <citation type="submission" date="2019-08" db="EMBL/GenBank/DDBJ databases">
        <title>Hyperibacter terrae gen. nov., sp. nov. and Hyperibacter viscosus sp. nov., two new members in the family Rhodospirillaceae isolated from the rhizosphere of Hypericum perforatum.</title>
        <authorList>
            <person name="Noviana Z."/>
        </authorList>
    </citation>
    <scope>NUCLEOTIDE SEQUENCE [LARGE SCALE GENOMIC DNA]</scope>
    <source>
        <strain evidence="1 2">R5913</strain>
    </source>
</reference>
<protein>
    <submittedName>
        <fullName evidence="1">Uncharacterized protein</fullName>
    </submittedName>
</protein>
<dbReference type="AlphaFoldDB" id="A0A5J6MPZ9"/>